<dbReference type="Gene3D" id="2.60.120.260">
    <property type="entry name" value="Galactose-binding domain-like"/>
    <property type="match status" value="3"/>
</dbReference>
<dbReference type="SUPFAM" id="SSF57535">
    <property type="entry name" value="Complement control module/SCR domain"/>
    <property type="match status" value="2"/>
</dbReference>
<evidence type="ECO:0000259" key="5">
    <source>
        <dbReference type="PROSITE" id="PS50853"/>
    </source>
</evidence>
<dbReference type="InterPro" id="IPR000421">
    <property type="entry name" value="FA58C"/>
</dbReference>
<gene>
    <name evidence="8" type="primary">LOC109468377</name>
</gene>
<dbReference type="Pfam" id="PF00041">
    <property type="entry name" value="fn3"/>
    <property type="match status" value="1"/>
</dbReference>
<name>A0A6P4YY29_BRABE</name>
<dbReference type="SMART" id="SM00032">
    <property type="entry name" value="CCP"/>
    <property type="match status" value="2"/>
</dbReference>
<dbReference type="InterPro" id="IPR003961">
    <property type="entry name" value="FN3_dom"/>
</dbReference>
<dbReference type="InterPro" id="IPR008979">
    <property type="entry name" value="Galactose-bd-like_sf"/>
</dbReference>
<dbReference type="PROSITE" id="PS50853">
    <property type="entry name" value="FN3"/>
    <property type="match status" value="1"/>
</dbReference>
<dbReference type="PROSITE" id="PS01286">
    <property type="entry name" value="FA58C_2"/>
    <property type="match status" value="2"/>
</dbReference>
<feature type="domain" description="F5/8 type C" evidence="4">
    <location>
        <begin position="1"/>
        <end position="148"/>
    </location>
</feature>
<dbReference type="InterPro" id="IPR035976">
    <property type="entry name" value="Sushi/SCR/CCP_sf"/>
</dbReference>
<comment type="caution">
    <text evidence="2">Lacks conserved residue(s) required for the propagation of feature annotation.</text>
</comment>
<feature type="domain" description="F5/8 type C" evidence="4">
    <location>
        <begin position="279"/>
        <end position="349"/>
    </location>
</feature>
<dbReference type="KEGG" id="bbel:109468377"/>
<dbReference type="InterPro" id="IPR036116">
    <property type="entry name" value="FN3_sf"/>
</dbReference>
<dbReference type="PROSITE" id="PS50022">
    <property type="entry name" value="FA58C_3"/>
    <property type="match status" value="2"/>
</dbReference>
<evidence type="ECO:0000313" key="8">
    <source>
        <dbReference type="RefSeq" id="XP_019622186.1"/>
    </source>
</evidence>
<dbReference type="Gene3D" id="2.10.70.10">
    <property type="entry name" value="Complement Module, domain 1"/>
    <property type="match status" value="2"/>
</dbReference>
<dbReference type="SUPFAM" id="SSF49265">
    <property type="entry name" value="Fibronectin type III"/>
    <property type="match status" value="1"/>
</dbReference>
<keyword evidence="1" id="KW-1015">Disulfide bond</keyword>
<sequence>MESGAIPDDSITASSLEHVENRDFYRARLNSFAGWGAWVPAHKAVGEWLQPADGSGSSQDLTPAPGPDATSATVQGLLAHTEYTLTLTSFGEDDQPNGVINGTYTTGNTDSDTQVMNLLDSPVEARYVRFYPLTWNDEISMRVEILGCSTNMTLISGLRLDDAASGHLTVSWTVVGNHPISRYRLRYQPADGSGSYQDLCPAPEFGATSATVQGLLANTEYTLTLTSFDEDDQPNGVINGTFTTVCQVPLGMESGAIPDDNITASSIRGSPSVTDYKPYRARLNGVAGWGSWIADNNSIGEWLQVFTGNTDQRTPVTNLLDNPVEARYVRFYPQSWNVRIAMRVEILGCSINNGFFGFCVDPPTQANTIGPVCDCPYLPGENCTYPCSPGYHVTSGDVITRTCTSNGSWTEPDLFCQPEASCSITKFGDGDHMPVTRDLPPVVSPPFIFEVKVNTSGAGVVIRLEVPGGGGYRIEIQSGRSKSQRVGSQRAGVAREDTPDGFPGVCVDPPLQANTTGPVCDCPYLLGESCTYPCSPGYHVTSGDVIARTCSADGSWTEQNLFCQSEGTK</sequence>
<evidence type="ECO:0000256" key="2">
    <source>
        <dbReference type="PROSITE-ProRule" id="PRU00302"/>
    </source>
</evidence>
<dbReference type="CDD" id="cd00033">
    <property type="entry name" value="CCP"/>
    <property type="match status" value="2"/>
</dbReference>
<accession>A0A6P4YY29</accession>
<dbReference type="InterPro" id="IPR013783">
    <property type="entry name" value="Ig-like_fold"/>
</dbReference>
<dbReference type="SMART" id="SM00231">
    <property type="entry name" value="FA58C"/>
    <property type="match status" value="2"/>
</dbReference>
<keyword evidence="7" id="KW-1185">Reference proteome</keyword>
<feature type="domain" description="Fibronectin type-III" evidence="5">
    <location>
        <begin position="154"/>
        <end position="253"/>
    </location>
</feature>
<reference evidence="8" key="1">
    <citation type="submission" date="2025-08" db="UniProtKB">
        <authorList>
            <consortium name="RefSeq"/>
        </authorList>
    </citation>
    <scope>IDENTIFICATION</scope>
    <source>
        <tissue evidence="8">Gonad</tissue>
    </source>
</reference>
<keyword evidence="2" id="KW-0768">Sushi</keyword>
<feature type="region of interest" description="Disordered" evidence="3">
    <location>
        <begin position="49"/>
        <end position="71"/>
    </location>
</feature>
<dbReference type="OrthoDB" id="9973968at2759"/>
<dbReference type="SUPFAM" id="SSF49785">
    <property type="entry name" value="Galactose-binding domain-like"/>
    <property type="match status" value="2"/>
</dbReference>
<feature type="domain" description="Sushi" evidence="6">
    <location>
        <begin position="504"/>
        <end position="565"/>
    </location>
</feature>
<proteinExistence type="predicted"/>
<protein>
    <submittedName>
        <fullName evidence="8">Uncharacterized protein LOC109468377</fullName>
    </submittedName>
</protein>
<dbReference type="InterPro" id="IPR000436">
    <property type="entry name" value="Sushi_SCR_CCP_dom"/>
</dbReference>
<evidence type="ECO:0000313" key="7">
    <source>
        <dbReference type="Proteomes" id="UP000515135"/>
    </source>
</evidence>
<evidence type="ECO:0000256" key="1">
    <source>
        <dbReference type="ARBA" id="ARBA00023157"/>
    </source>
</evidence>
<evidence type="ECO:0000259" key="4">
    <source>
        <dbReference type="PROSITE" id="PS50022"/>
    </source>
</evidence>
<evidence type="ECO:0000256" key="3">
    <source>
        <dbReference type="SAM" id="MobiDB-lite"/>
    </source>
</evidence>
<dbReference type="CDD" id="cd00057">
    <property type="entry name" value="FA58C"/>
    <property type="match status" value="1"/>
</dbReference>
<dbReference type="AlphaFoldDB" id="A0A6P4YY29"/>
<dbReference type="CDD" id="cd00063">
    <property type="entry name" value="FN3"/>
    <property type="match status" value="1"/>
</dbReference>
<dbReference type="RefSeq" id="XP_019622186.1">
    <property type="nucleotide sequence ID" value="XM_019766627.1"/>
</dbReference>
<dbReference type="Gene3D" id="2.60.40.10">
    <property type="entry name" value="Immunoglobulins"/>
    <property type="match status" value="1"/>
</dbReference>
<dbReference type="PANTHER" id="PTHR24543:SF291">
    <property type="entry name" value="SMOKE ALARM, ISOFORM D"/>
    <property type="match status" value="1"/>
</dbReference>
<organism evidence="7 8">
    <name type="scientific">Branchiostoma belcheri</name>
    <name type="common">Amphioxus</name>
    <dbReference type="NCBI Taxonomy" id="7741"/>
    <lineage>
        <taxon>Eukaryota</taxon>
        <taxon>Metazoa</taxon>
        <taxon>Chordata</taxon>
        <taxon>Cephalochordata</taxon>
        <taxon>Leptocardii</taxon>
        <taxon>Amphioxiformes</taxon>
        <taxon>Branchiostomatidae</taxon>
        <taxon>Branchiostoma</taxon>
    </lineage>
</organism>
<dbReference type="GeneID" id="109468377"/>
<dbReference type="PANTHER" id="PTHR24543">
    <property type="entry name" value="MULTICOPPER OXIDASE-RELATED"/>
    <property type="match status" value="1"/>
</dbReference>
<dbReference type="PROSITE" id="PS50923">
    <property type="entry name" value="SUSHI"/>
    <property type="match status" value="2"/>
</dbReference>
<dbReference type="Pfam" id="PF00754">
    <property type="entry name" value="F5_F8_type_C"/>
    <property type="match status" value="2"/>
</dbReference>
<dbReference type="Proteomes" id="UP000515135">
    <property type="component" value="Unplaced"/>
</dbReference>
<evidence type="ECO:0000259" key="6">
    <source>
        <dbReference type="PROSITE" id="PS50923"/>
    </source>
</evidence>
<dbReference type="Pfam" id="PF00084">
    <property type="entry name" value="Sushi"/>
    <property type="match status" value="2"/>
</dbReference>
<feature type="domain" description="Sushi" evidence="6">
    <location>
        <begin position="357"/>
        <end position="418"/>
    </location>
</feature>